<evidence type="ECO:0000259" key="6">
    <source>
        <dbReference type="Pfam" id="PF01494"/>
    </source>
</evidence>
<comment type="caution">
    <text evidence="7">The sequence shown here is derived from an EMBL/GenBank/DDBJ whole genome shotgun (WGS) entry which is preliminary data.</text>
</comment>
<comment type="similarity">
    <text evidence="1">Belongs to the paxM FAD-dependent monooxygenase family.</text>
</comment>
<evidence type="ECO:0000256" key="4">
    <source>
        <dbReference type="ARBA" id="ARBA00023002"/>
    </source>
</evidence>
<feature type="domain" description="FAD-binding" evidence="6">
    <location>
        <begin position="9"/>
        <end position="179"/>
    </location>
</feature>
<dbReference type="Pfam" id="PF01494">
    <property type="entry name" value="FAD_binding_3"/>
    <property type="match status" value="2"/>
</dbReference>
<dbReference type="EMBL" id="JAAAIN010000329">
    <property type="protein sequence ID" value="KAG0316102.1"/>
    <property type="molecule type" value="Genomic_DNA"/>
</dbReference>
<accession>A0A9P6RCP3</accession>
<dbReference type="Proteomes" id="UP000823405">
    <property type="component" value="Unassembled WGS sequence"/>
</dbReference>
<evidence type="ECO:0000256" key="2">
    <source>
        <dbReference type="ARBA" id="ARBA00022630"/>
    </source>
</evidence>
<dbReference type="Gene3D" id="3.50.50.60">
    <property type="entry name" value="FAD/NAD(P)-binding domain"/>
    <property type="match status" value="1"/>
</dbReference>
<organism evidence="7 8">
    <name type="scientific">Linnemannia gamsii</name>
    <dbReference type="NCBI Taxonomy" id="64522"/>
    <lineage>
        <taxon>Eukaryota</taxon>
        <taxon>Fungi</taxon>
        <taxon>Fungi incertae sedis</taxon>
        <taxon>Mucoromycota</taxon>
        <taxon>Mortierellomycotina</taxon>
        <taxon>Mortierellomycetes</taxon>
        <taxon>Mortierellales</taxon>
        <taxon>Mortierellaceae</taxon>
        <taxon>Linnemannia</taxon>
    </lineage>
</organism>
<dbReference type="GO" id="GO:0004497">
    <property type="term" value="F:monooxygenase activity"/>
    <property type="evidence" value="ECO:0007669"/>
    <property type="project" value="InterPro"/>
</dbReference>
<name>A0A9P6RCP3_9FUNG</name>
<dbReference type="PRINTS" id="PR00420">
    <property type="entry name" value="RNGMNOXGNASE"/>
</dbReference>
<keyword evidence="2" id="KW-0285">Flavoprotein</keyword>
<dbReference type="OrthoDB" id="655030at2759"/>
<feature type="transmembrane region" description="Helical" evidence="5">
    <location>
        <begin position="7"/>
        <end position="25"/>
    </location>
</feature>
<evidence type="ECO:0000256" key="3">
    <source>
        <dbReference type="ARBA" id="ARBA00022827"/>
    </source>
</evidence>
<evidence type="ECO:0000313" key="7">
    <source>
        <dbReference type="EMBL" id="KAG0316102.1"/>
    </source>
</evidence>
<gene>
    <name evidence="7" type="ORF">BGZ97_007392</name>
</gene>
<dbReference type="InterPro" id="IPR002938">
    <property type="entry name" value="FAD-bd"/>
</dbReference>
<keyword evidence="4" id="KW-0560">Oxidoreductase</keyword>
<protein>
    <recommendedName>
        <fullName evidence="6">FAD-binding domain-containing protein</fullName>
    </recommendedName>
</protein>
<evidence type="ECO:0000256" key="5">
    <source>
        <dbReference type="SAM" id="Phobius"/>
    </source>
</evidence>
<dbReference type="SUPFAM" id="SSF51905">
    <property type="entry name" value="FAD/NAD(P)-binding domain"/>
    <property type="match status" value="1"/>
</dbReference>
<dbReference type="PANTHER" id="PTHR47356">
    <property type="entry name" value="FAD-DEPENDENT MONOOXYGENASE ASQG-RELATED"/>
    <property type="match status" value="1"/>
</dbReference>
<evidence type="ECO:0000313" key="8">
    <source>
        <dbReference type="Proteomes" id="UP000823405"/>
    </source>
</evidence>
<keyword evidence="5" id="KW-0472">Membrane</keyword>
<reference evidence="7" key="1">
    <citation type="journal article" date="2020" name="Fungal Divers.">
        <title>Resolving the Mortierellaceae phylogeny through synthesis of multi-gene phylogenetics and phylogenomics.</title>
        <authorList>
            <person name="Vandepol N."/>
            <person name="Liber J."/>
            <person name="Desiro A."/>
            <person name="Na H."/>
            <person name="Kennedy M."/>
            <person name="Barry K."/>
            <person name="Grigoriev I.V."/>
            <person name="Miller A.N."/>
            <person name="O'Donnell K."/>
            <person name="Stajich J.E."/>
            <person name="Bonito G."/>
        </authorList>
    </citation>
    <scope>NUCLEOTIDE SEQUENCE</scope>
    <source>
        <strain evidence="7">NVP60</strain>
    </source>
</reference>
<feature type="domain" description="FAD-binding" evidence="6">
    <location>
        <begin position="301"/>
        <end position="381"/>
    </location>
</feature>
<evidence type="ECO:0000256" key="1">
    <source>
        <dbReference type="ARBA" id="ARBA00007992"/>
    </source>
</evidence>
<keyword evidence="3" id="KW-0274">FAD</keyword>
<dbReference type="GO" id="GO:0071949">
    <property type="term" value="F:FAD binding"/>
    <property type="evidence" value="ECO:0007669"/>
    <property type="project" value="InterPro"/>
</dbReference>
<sequence>MPESDKNRILIVGAGVGGVMLGILLHKAGIPFDIYERAAAVKPLGSALNFNATTAGIFRQCGIYDELVAMSKHTLSIQVGNEDREIDFIMDFRRQKELVGSTGFMVERHRFYDLLLRQIPKERIHMNKKMVSTIEMNNGIRIVFADGTMAQGDILVGADGAYSTGRQNLYSRLREEKRLLASDDVPLPYSSVALVGRTRSLDSSLYPNVRMEDCQFINILGHNKPYSWVFVTTNDGVVCWMVIKYLSGQMSKESEDSRYEDWGPDATRTMCDEVKDFPIIAGGDKRLTIGDLIEWSPKEYVSKVMLEEKVFDTWYEGRTVLLGDACHKLNPAGGAGATNAILDVITLSNWIVALAPKAPIHEIEDAFEAYKTERLPLVLQAASSSLVFKTMTETTLRARLIRFVAKHMPQWLNTKILTRTLSNRSQVSFLPLAEDKGTIRPLHQPSLAKTLKILEERRRLEAEEKISASSGGAALA</sequence>
<keyword evidence="8" id="KW-1185">Reference proteome</keyword>
<keyword evidence="5" id="KW-1133">Transmembrane helix</keyword>
<proteinExistence type="inferred from homology"/>
<dbReference type="PANTHER" id="PTHR47356:SF2">
    <property type="entry name" value="FAD-BINDING DOMAIN-CONTAINING PROTEIN-RELATED"/>
    <property type="match status" value="1"/>
</dbReference>
<keyword evidence="5" id="KW-0812">Transmembrane</keyword>
<dbReference type="AlphaFoldDB" id="A0A9P6RCP3"/>
<dbReference type="InterPro" id="IPR050562">
    <property type="entry name" value="FAD_mOase_fung"/>
</dbReference>
<dbReference type="InterPro" id="IPR036188">
    <property type="entry name" value="FAD/NAD-bd_sf"/>
</dbReference>